<evidence type="ECO:0000256" key="5">
    <source>
        <dbReference type="ARBA" id="ARBA00023004"/>
    </source>
</evidence>
<dbReference type="PROSITE" id="PS00086">
    <property type="entry name" value="CYTOCHROME_P450"/>
    <property type="match status" value="1"/>
</dbReference>
<dbReference type="InterPro" id="IPR047146">
    <property type="entry name" value="Cyt_P450_E_CYP52_fungi"/>
</dbReference>
<evidence type="ECO:0000313" key="9">
    <source>
        <dbReference type="Proteomes" id="UP001301769"/>
    </source>
</evidence>
<keyword evidence="6" id="KW-0503">Monooxygenase</keyword>
<dbReference type="InterPro" id="IPR036396">
    <property type="entry name" value="Cyt_P450_sf"/>
</dbReference>
<dbReference type="Proteomes" id="UP001301769">
    <property type="component" value="Unassembled WGS sequence"/>
</dbReference>
<feature type="region of interest" description="Disordered" evidence="7">
    <location>
        <begin position="878"/>
        <end position="920"/>
    </location>
</feature>
<name>A0AAN6YAZ9_9PEZI</name>
<comment type="caution">
    <text evidence="8">The sequence shown here is derived from an EMBL/GenBank/DDBJ whole genome shotgun (WGS) entry which is preliminary data.</text>
</comment>
<dbReference type="Pfam" id="PF00067">
    <property type="entry name" value="p450"/>
    <property type="match status" value="1"/>
</dbReference>
<keyword evidence="5" id="KW-0408">Iron</keyword>
<dbReference type="PRINTS" id="PR00385">
    <property type="entry name" value="P450"/>
</dbReference>
<proteinExistence type="inferred from homology"/>
<comment type="cofactor">
    <cofactor evidence="1">
        <name>heme</name>
        <dbReference type="ChEBI" id="CHEBI:30413"/>
    </cofactor>
</comment>
<reference evidence="8" key="2">
    <citation type="submission" date="2023-05" db="EMBL/GenBank/DDBJ databases">
        <authorList>
            <consortium name="Lawrence Berkeley National Laboratory"/>
            <person name="Steindorff A."/>
            <person name="Hensen N."/>
            <person name="Bonometti L."/>
            <person name="Westerberg I."/>
            <person name="Brannstrom I.O."/>
            <person name="Guillou S."/>
            <person name="Cros-Aarteil S."/>
            <person name="Calhoun S."/>
            <person name="Haridas S."/>
            <person name="Kuo A."/>
            <person name="Mondo S."/>
            <person name="Pangilinan J."/>
            <person name="Riley R."/>
            <person name="Labutti K."/>
            <person name="Andreopoulos B."/>
            <person name="Lipzen A."/>
            <person name="Chen C."/>
            <person name="Yanf M."/>
            <person name="Daum C."/>
            <person name="Ng V."/>
            <person name="Clum A."/>
            <person name="Ohm R."/>
            <person name="Martin F."/>
            <person name="Silar P."/>
            <person name="Natvig D."/>
            <person name="Lalanne C."/>
            <person name="Gautier V."/>
            <person name="Ament-Velasquez S.L."/>
            <person name="Kruys A."/>
            <person name="Hutchinson M.I."/>
            <person name="Powell A.J."/>
            <person name="Barry K."/>
            <person name="Miller A.N."/>
            <person name="Grigoriev I.V."/>
            <person name="Debuchy R."/>
            <person name="Gladieux P."/>
            <person name="Thoren M.H."/>
            <person name="Johannesson H."/>
        </authorList>
    </citation>
    <scope>NUCLEOTIDE SEQUENCE</scope>
    <source>
        <strain evidence="8">PSN293</strain>
    </source>
</reference>
<evidence type="ECO:0000256" key="4">
    <source>
        <dbReference type="ARBA" id="ARBA00023002"/>
    </source>
</evidence>
<dbReference type="PANTHER" id="PTHR24287">
    <property type="entry name" value="P450, PUTATIVE (EUROFUNG)-RELATED"/>
    <property type="match status" value="1"/>
</dbReference>
<dbReference type="CDD" id="cd11063">
    <property type="entry name" value="CYP52"/>
    <property type="match status" value="1"/>
</dbReference>
<accession>A0AAN6YAZ9</accession>
<dbReference type="SUPFAM" id="SSF53474">
    <property type="entry name" value="alpha/beta-Hydrolases"/>
    <property type="match status" value="1"/>
</dbReference>
<comment type="similarity">
    <text evidence="2">Belongs to the cytochrome P450 family.</text>
</comment>
<dbReference type="Gene3D" id="1.10.630.10">
    <property type="entry name" value="Cytochrome P450"/>
    <property type="match status" value="1"/>
</dbReference>
<sequence length="920" mass="102770">MKVPISATTSSITLAVLALLGVVVLHRVLKAILEYHADAAYGRRHGCQLPPELSKRWPLGIDRIVDLWKSNADGHLLAFLCSIAKDYEPGNNLCQYLLVGPRAYHVLHPKNVEALLSTNFKDYGFGCRPDVFAPLLGKGIFTQEGAAWKRSRELLRKQFVRIQYQNLECFDEHVSNLVSCLSSGGTIDLQPLFFNLTMDAATALLFGRSVYSLRAGIDQDTENRKFAENFNIAQEGLAKRFRLAPFHFVYNPKSFKEACRSVHEFVESYIREAGLMKDELGGEKQDEGGASWFIRQVAQQSASEVELRDQLLNVLLAGRDTTACCLSWTFRLLVRHPAAMDRLRREVAAVMGEQVVATREQIRKMPFLACVVKESLRLYPPVPLNNREAVKTTILPTGGGPDGRSPIMVRKGELVVFSQYVNTRMKSLFGEDACNFRPERWETGELDDIGWAYFPFNGGPRQCLGEDFALMEISYTIIRLLQTFPVIALPEGETVEPVGTERQTLTLVLSSADGCRTRSTRKSSAPDNVKVYGIKELYRPLHTEPQLEQVPLLIYMDVKMGIVAVHGLNGDAHRTWTVKERKTSWLSDPEFLPRHIPHARVLTWGYNASFSSIIGDDPSQDRIHHHAHTLVANLAADRRLAGTADKPIIFICHSLGGIIVKRALSYAQTRTGHKVAHDYSIFSCTYGILFFGTPHHGSEKATWLSYLMKTGAMAGLTRSKSDLVRALEYESETLQNITDYFVPIMRHFRIYYFWEQRKTDLKVMGHDYIVSQESAAPTHDETERAGINADHSGMVKFEDPSGQGFRMAADALLRYAAEAPAAIGRRREEAEGTLLQRRASEVTVTLAEMSKTNRGSDDPFTWPGDLRRAMTSLGVVSSPVASGSTTNGNGKRAALESPVKSPITRNAGTFNSYSSTIVEE</sequence>
<dbReference type="PRINTS" id="PR01239">
    <property type="entry name" value="EP450IICYP52"/>
</dbReference>
<dbReference type="GO" id="GO:0016712">
    <property type="term" value="F:oxidoreductase activity, acting on paired donors, with incorporation or reduction of molecular oxygen, reduced flavin or flavoprotein as one donor, and incorporation of one atom of oxygen"/>
    <property type="evidence" value="ECO:0007669"/>
    <property type="project" value="InterPro"/>
</dbReference>
<feature type="compositionally biased region" description="Polar residues" evidence="7">
    <location>
        <begin position="903"/>
        <end position="920"/>
    </location>
</feature>
<dbReference type="Gene3D" id="3.40.50.1820">
    <property type="entry name" value="alpha/beta hydrolase"/>
    <property type="match status" value="1"/>
</dbReference>
<organism evidence="8 9">
    <name type="scientific">Rhypophila decipiens</name>
    <dbReference type="NCBI Taxonomy" id="261697"/>
    <lineage>
        <taxon>Eukaryota</taxon>
        <taxon>Fungi</taxon>
        <taxon>Dikarya</taxon>
        <taxon>Ascomycota</taxon>
        <taxon>Pezizomycotina</taxon>
        <taxon>Sordariomycetes</taxon>
        <taxon>Sordariomycetidae</taxon>
        <taxon>Sordariales</taxon>
        <taxon>Naviculisporaceae</taxon>
        <taxon>Rhypophila</taxon>
    </lineage>
</organism>
<evidence type="ECO:0000256" key="6">
    <source>
        <dbReference type="ARBA" id="ARBA00023033"/>
    </source>
</evidence>
<dbReference type="PANTHER" id="PTHR24287:SF18">
    <property type="entry name" value="CYTOCHROME P450 MONOOXYGENASE APDE-RELATED"/>
    <property type="match status" value="1"/>
</dbReference>
<dbReference type="GO" id="GO:0005506">
    <property type="term" value="F:iron ion binding"/>
    <property type="evidence" value="ECO:0007669"/>
    <property type="project" value="InterPro"/>
</dbReference>
<keyword evidence="4" id="KW-0560">Oxidoreductase</keyword>
<dbReference type="AlphaFoldDB" id="A0AAN6YAZ9"/>
<evidence type="ECO:0000256" key="1">
    <source>
        <dbReference type="ARBA" id="ARBA00001971"/>
    </source>
</evidence>
<dbReference type="SUPFAM" id="SSF48264">
    <property type="entry name" value="Cytochrome P450"/>
    <property type="match status" value="1"/>
</dbReference>
<keyword evidence="3" id="KW-0479">Metal-binding</keyword>
<dbReference type="GO" id="GO:0020037">
    <property type="term" value="F:heme binding"/>
    <property type="evidence" value="ECO:0007669"/>
    <property type="project" value="InterPro"/>
</dbReference>
<dbReference type="InterPro" id="IPR002974">
    <property type="entry name" value="Cyt_P450_E_CYP52_ascomycetes"/>
</dbReference>
<evidence type="ECO:0000256" key="7">
    <source>
        <dbReference type="SAM" id="MobiDB-lite"/>
    </source>
</evidence>
<dbReference type="EMBL" id="MU858076">
    <property type="protein sequence ID" value="KAK4215729.1"/>
    <property type="molecule type" value="Genomic_DNA"/>
</dbReference>
<dbReference type="InterPro" id="IPR029058">
    <property type="entry name" value="AB_hydrolase_fold"/>
</dbReference>
<feature type="compositionally biased region" description="Polar residues" evidence="7">
    <location>
        <begin position="879"/>
        <end position="889"/>
    </location>
</feature>
<dbReference type="InterPro" id="IPR001128">
    <property type="entry name" value="Cyt_P450"/>
</dbReference>
<keyword evidence="9" id="KW-1185">Reference proteome</keyword>
<reference evidence="8" key="1">
    <citation type="journal article" date="2023" name="Mol. Phylogenet. Evol.">
        <title>Genome-scale phylogeny and comparative genomics of the fungal order Sordariales.</title>
        <authorList>
            <person name="Hensen N."/>
            <person name="Bonometti L."/>
            <person name="Westerberg I."/>
            <person name="Brannstrom I.O."/>
            <person name="Guillou S."/>
            <person name="Cros-Aarteil S."/>
            <person name="Calhoun S."/>
            <person name="Haridas S."/>
            <person name="Kuo A."/>
            <person name="Mondo S."/>
            <person name="Pangilinan J."/>
            <person name="Riley R."/>
            <person name="LaButti K."/>
            <person name="Andreopoulos B."/>
            <person name="Lipzen A."/>
            <person name="Chen C."/>
            <person name="Yan M."/>
            <person name="Daum C."/>
            <person name="Ng V."/>
            <person name="Clum A."/>
            <person name="Steindorff A."/>
            <person name="Ohm R.A."/>
            <person name="Martin F."/>
            <person name="Silar P."/>
            <person name="Natvig D.O."/>
            <person name="Lalanne C."/>
            <person name="Gautier V."/>
            <person name="Ament-Velasquez S.L."/>
            <person name="Kruys A."/>
            <person name="Hutchinson M.I."/>
            <person name="Powell A.J."/>
            <person name="Barry K."/>
            <person name="Miller A.N."/>
            <person name="Grigoriev I.V."/>
            <person name="Debuchy R."/>
            <person name="Gladieux P."/>
            <person name="Hiltunen Thoren M."/>
            <person name="Johannesson H."/>
        </authorList>
    </citation>
    <scope>NUCLEOTIDE SEQUENCE</scope>
    <source>
        <strain evidence="8">PSN293</strain>
    </source>
</reference>
<protein>
    <submittedName>
        <fullName evidence="8">Cytochrome P450</fullName>
    </submittedName>
</protein>
<dbReference type="InterPro" id="IPR017972">
    <property type="entry name" value="Cyt_P450_CS"/>
</dbReference>
<evidence type="ECO:0000313" key="8">
    <source>
        <dbReference type="EMBL" id="KAK4215729.1"/>
    </source>
</evidence>
<evidence type="ECO:0000256" key="3">
    <source>
        <dbReference type="ARBA" id="ARBA00022723"/>
    </source>
</evidence>
<gene>
    <name evidence="8" type="ORF">QBC37DRAFT_339424</name>
</gene>
<evidence type="ECO:0000256" key="2">
    <source>
        <dbReference type="ARBA" id="ARBA00010617"/>
    </source>
</evidence>